<dbReference type="OrthoDB" id="1884346at2"/>
<keyword evidence="3 6" id="KW-0812">Transmembrane</keyword>
<dbReference type="EMBL" id="MZGV01000028">
    <property type="protein sequence ID" value="OPJ60742.1"/>
    <property type="molecule type" value="Genomic_DNA"/>
</dbReference>
<feature type="transmembrane region" description="Helical" evidence="6">
    <location>
        <begin position="694"/>
        <end position="718"/>
    </location>
</feature>
<dbReference type="InterPro" id="IPR038766">
    <property type="entry name" value="Membrane_comp_ABC_pdt"/>
</dbReference>
<protein>
    <submittedName>
        <fullName evidence="9">FtsX-like permease family protein</fullName>
    </submittedName>
</protein>
<dbReference type="PANTHER" id="PTHR30287:SF2">
    <property type="entry name" value="BLL1001 PROTEIN"/>
    <property type="match status" value="1"/>
</dbReference>
<proteinExistence type="predicted"/>
<feature type="transmembrane region" description="Helical" evidence="6">
    <location>
        <begin position="276"/>
        <end position="304"/>
    </location>
</feature>
<feature type="transmembrane region" description="Helical" evidence="6">
    <location>
        <begin position="437"/>
        <end position="460"/>
    </location>
</feature>
<comment type="subcellular location">
    <subcellularLocation>
        <location evidence="1">Cell membrane</location>
        <topology evidence="1">Multi-pass membrane protein</topology>
    </subcellularLocation>
</comment>
<feature type="transmembrane region" description="Helical" evidence="6">
    <location>
        <begin position="392"/>
        <end position="416"/>
    </location>
</feature>
<dbReference type="PANTHER" id="PTHR30287">
    <property type="entry name" value="MEMBRANE COMPONENT OF PREDICTED ABC SUPERFAMILY METABOLITE UPTAKE TRANSPORTER"/>
    <property type="match status" value="1"/>
</dbReference>
<gene>
    <name evidence="9" type="ORF">CLORY_26100</name>
</gene>
<feature type="domain" description="ABC3 transporter permease C-terminal" evidence="7">
    <location>
        <begin position="232"/>
        <end position="337"/>
    </location>
</feature>
<dbReference type="RefSeq" id="WP_079425144.1">
    <property type="nucleotide sequence ID" value="NZ_MZGV01000028.1"/>
</dbReference>
<sequence>MNYLNVFRLYNLKKMKKEKLLIFFTLISILITSTLSIVVPIVALNLKNYNENNIKAINGGMLSIYSNCFSREFIKELNSLDEGKYKVTLKGAGAAFFKNKDGRKIYANIILGENGLKNNQIIIAEQLAKNISLSAGDKITVINEQLGAKTYDIKAIEESPMAVSSDDEIISYAKIAEKSSRPSRAYIQGKGNGEYLKRQLKLKDSSCRYFSIKDRKAQIKSKEDMEIGTLGILTTMAYILSSVTMVSTCLILIVRRKRDIAIMKLMSIENRDIRKALGLEMLIIVGIPVIISLVSGVFLVPVILRANYAGQCVSLIIEIAIGIKGILLNIMFFLLVINIPFTILKGIKGISILRENEEDLNRLKKRTFILLLLIMPVIIVAYSIYIGSGINLGMSLGILVVIGLFLIICSVIIKLLTSIPFRNNAVIYTFKNVKKNFMMFSLIALSLAITVSFILVSVLMGRTIKNNVRSTLKKKLPYNYLLQKSDKDDVKGVLTKSNGVKAYTKCYVSAGKIENHKIEDGEIELYGIKQKDYKLKFKLVDGKNLDFRNDNGCLITTNYEKTNKLKVGDMLKIQTERGERNFKITGVYDNSFVNSNGILAPYSGGGKREIYFISSNGHSWMNKINNSPIIAINTLGNSLSQFIERYIKLFKILSLMVIFSSLLFNVNIVYITASEERKQDAIIRALGLGKSFIFVYYVIKQIMLIIMSAVIACSFYSLLSKAICNMLGIKQAPSQFDVFIAIAAATILCIVSFIMPVIKANKKADYELLREN</sequence>
<comment type="caution">
    <text evidence="9">The sequence shown here is derived from an EMBL/GenBank/DDBJ whole genome shotgun (WGS) entry which is preliminary data.</text>
</comment>
<evidence type="ECO:0000313" key="9">
    <source>
        <dbReference type="EMBL" id="OPJ60742.1"/>
    </source>
</evidence>
<organism evidence="9 10">
    <name type="scientific">Clostridium oryzae</name>
    <dbReference type="NCBI Taxonomy" id="1450648"/>
    <lineage>
        <taxon>Bacteria</taxon>
        <taxon>Bacillati</taxon>
        <taxon>Bacillota</taxon>
        <taxon>Clostridia</taxon>
        <taxon>Eubacteriales</taxon>
        <taxon>Clostridiaceae</taxon>
        <taxon>Clostridium</taxon>
    </lineage>
</organism>
<dbReference type="GO" id="GO:0005886">
    <property type="term" value="C:plasma membrane"/>
    <property type="evidence" value="ECO:0007669"/>
    <property type="project" value="UniProtKB-SubCell"/>
</dbReference>
<feature type="domain" description="ABC3 transporter permease C-terminal" evidence="7">
    <location>
        <begin position="652"/>
        <end position="761"/>
    </location>
</feature>
<keyword evidence="10" id="KW-1185">Reference proteome</keyword>
<evidence type="ECO:0000256" key="5">
    <source>
        <dbReference type="ARBA" id="ARBA00023136"/>
    </source>
</evidence>
<evidence type="ECO:0000313" key="10">
    <source>
        <dbReference type="Proteomes" id="UP000190080"/>
    </source>
</evidence>
<evidence type="ECO:0000256" key="1">
    <source>
        <dbReference type="ARBA" id="ARBA00004651"/>
    </source>
</evidence>
<dbReference type="InterPro" id="IPR025857">
    <property type="entry name" value="MacB_PCD"/>
</dbReference>
<dbReference type="Proteomes" id="UP000190080">
    <property type="component" value="Unassembled WGS sequence"/>
</dbReference>
<dbReference type="Pfam" id="PF02687">
    <property type="entry name" value="FtsX"/>
    <property type="match status" value="2"/>
</dbReference>
<keyword evidence="4 6" id="KW-1133">Transmembrane helix</keyword>
<dbReference type="Pfam" id="PF12704">
    <property type="entry name" value="MacB_PCD"/>
    <property type="match status" value="1"/>
</dbReference>
<evidence type="ECO:0000256" key="6">
    <source>
        <dbReference type="SAM" id="Phobius"/>
    </source>
</evidence>
<evidence type="ECO:0000259" key="7">
    <source>
        <dbReference type="Pfam" id="PF02687"/>
    </source>
</evidence>
<reference evidence="9 10" key="1">
    <citation type="submission" date="2017-03" db="EMBL/GenBank/DDBJ databases">
        <title>Genome sequence of Clostridium oryzae DSM 28571.</title>
        <authorList>
            <person name="Poehlein A."/>
            <person name="Daniel R."/>
        </authorList>
    </citation>
    <scope>NUCLEOTIDE SEQUENCE [LARGE SCALE GENOMIC DNA]</scope>
    <source>
        <strain evidence="9 10">DSM 28571</strain>
    </source>
</reference>
<feature type="transmembrane region" description="Helical" evidence="6">
    <location>
        <begin position="230"/>
        <end position="255"/>
    </location>
</feature>
<dbReference type="STRING" id="1450648.CLORY_26100"/>
<dbReference type="AlphaFoldDB" id="A0A1V4IL33"/>
<feature type="transmembrane region" description="Helical" evidence="6">
    <location>
        <begin position="649"/>
        <end position="673"/>
    </location>
</feature>
<feature type="transmembrane region" description="Helical" evidence="6">
    <location>
        <begin position="368"/>
        <end position="386"/>
    </location>
</feature>
<feature type="transmembrane region" description="Helical" evidence="6">
    <location>
        <begin position="316"/>
        <end position="347"/>
    </location>
</feature>
<accession>A0A1V4IL33</accession>
<evidence type="ECO:0000256" key="4">
    <source>
        <dbReference type="ARBA" id="ARBA00022989"/>
    </source>
</evidence>
<evidence type="ECO:0000256" key="3">
    <source>
        <dbReference type="ARBA" id="ARBA00022692"/>
    </source>
</evidence>
<name>A0A1V4IL33_9CLOT</name>
<evidence type="ECO:0000259" key="8">
    <source>
        <dbReference type="Pfam" id="PF12704"/>
    </source>
</evidence>
<keyword evidence="2" id="KW-1003">Cell membrane</keyword>
<keyword evidence="5 6" id="KW-0472">Membrane</keyword>
<feature type="transmembrane region" description="Helical" evidence="6">
    <location>
        <begin position="738"/>
        <end position="758"/>
    </location>
</feature>
<dbReference type="InterPro" id="IPR003838">
    <property type="entry name" value="ABC3_permease_C"/>
</dbReference>
<feature type="domain" description="MacB-like periplasmic core" evidence="8">
    <location>
        <begin position="442"/>
        <end position="611"/>
    </location>
</feature>
<evidence type="ECO:0000256" key="2">
    <source>
        <dbReference type="ARBA" id="ARBA00022475"/>
    </source>
</evidence>